<evidence type="ECO:0000313" key="10">
    <source>
        <dbReference type="EMBL" id="TFY98462.1"/>
    </source>
</evidence>
<comment type="caution">
    <text evidence="10">The sequence shown here is derived from an EMBL/GenBank/DDBJ whole genome shotgun (WGS) entry which is preliminary data.</text>
</comment>
<feature type="domain" description="4Fe-4S ferredoxin-type" evidence="9">
    <location>
        <begin position="104"/>
        <end position="133"/>
    </location>
</feature>
<feature type="domain" description="4Fe-4S ferredoxin-type" evidence="9">
    <location>
        <begin position="72"/>
        <end position="103"/>
    </location>
</feature>
<keyword evidence="8" id="KW-0472">Membrane</keyword>
<evidence type="ECO:0000256" key="5">
    <source>
        <dbReference type="ARBA" id="ARBA00023004"/>
    </source>
</evidence>
<dbReference type="CDD" id="cd10560">
    <property type="entry name" value="FDH-O_like"/>
    <property type="match status" value="1"/>
</dbReference>
<dbReference type="PROSITE" id="PS00198">
    <property type="entry name" value="4FE4S_FER_1"/>
    <property type="match status" value="1"/>
</dbReference>
<feature type="binding site" evidence="7">
    <location>
        <position position="143"/>
    </location>
    <ligand>
        <name>[4Fe-4S] cluster</name>
        <dbReference type="ChEBI" id="CHEBI:49883"/>
        <label>2</label>
    </ligand>
</feature>
<feature type="binding site" evidence="7">
    <location>
        <position position="116"/>
    </location>
    <ligand>
        <name>[4Fe-4S] cluster</name>
        <dbReference type="ChEBI" id="CHEBI:49883"/>
        <label>4</label>
    </ligand>
</feature>
<gene>
    <name evidence="10" type="ORF">EZ242_13025</name>
</gene>
<keyword evidence="11" id="KW-1185">Reference proteome</keyword>
<evidence type="ECO:0000256" key="6">
    <source>
        <dbReference type="ARBA" id="ARBA00023014"/>
    </source>
</evidence>
<dbReference type="RefSeq" id="WP_135285613.1">
    <property type="nucleotide sequence ID" value="NZ_SMLL01000005.1"/>
</dbReference>
<comment type="subcellular location">
    <subcellularLocation>
        <location evidence="1">Cell envelope</location>
    </subcellularLocation>
</comment>
<keyword evidence="6 7" id="KW-0411">Iron-sulfur</keyword>
<dbReference type="GO" id="GO:0046872">
    <property type="term" value="F:metal ion binding"/>
    <property type="evidence" value="ECO:0007669"/>
    <property type="project" value="UniProtKB-KW"/>
</dbReference>
<evidence type="ECO:0000256" key="3">
    <source>
        <dbReference type="ARBA" id="ARBA00022723"/>
    </source>
</evidence>
<feature type="binding site" evidence="7">
    <location>
        <position position="155"/>
    </location>
    <ligand>
        <name>[4Fe-4S] cluster</name>
        <dbReference type="ChEBI" id="CHEBI:49883"/>
        <label>2</label>
    </ligand>
</feature>
<dbReference type="PIRSF" id="PIRSF036298">
    <property type="entry name" value="FDH_4Fe4S"/>
    <property type="match status" value="1"/>
</dbReference>
<feature type="binding site" evidence="7">
    <location>
        <position position="20"/>
    </location>
    <ligand>
        <name>[4Fe-4S] cluster</name>
        <dbReference type="ChEBI" id="CHEBI:49883"/>
        <label>1</label>
    </ligand>
</feature>
<feature type="transmembrane region" description="Helical" evidence="8">
    <location>
        <begin position="233"/>
        <end position="252"/>
    </location>
</feature>
<sequence length="263" mass="28978">MAEPMGFFTDPTVCIGCKACEVACKQWNQLPALDDKRSTLSGDSYDNTRKLDGTHWRHVKFVEQFSDDRRDGRWTMLSDVCKHCVNAACLEVCPTNAIIRTEFDTVVIQSDTCNGCKACIGACPFGVIDINPVSNTAQKCTLCYDRLQVGMEPACSQACPTDSIVFGPIWQLRQRAGRRVEQLQAAGETRARLYGADDTMLGGLNAFFLLVDKPEVYGLPPDPKMPSRNLQPGGWLTALGALVVGLVSLFNFRERGAREGKDD</sequence>
<feature type="binding site" evidence="7">
    <location>
        <position position="14"/>
    </location>
    <ligand>
        <name>[4Fe-4S] cluster</name>
        <dbReference type="ChEBI" id="CHEBI:49883"/>
        <label>1</label>
    </ligand>
</feature>
<evidence type="ECO:0000256" key="2">
    <source>
        <dbReference type="ARBA" id="ARBA00022485"/>
    </source>
</evidence>
<feature type="binding site" evidence="7">
    <location>
        <position position="84"/>
    </location>
    <ligand>
        <name>[4Fe-4S] cluster</name>
        <dbReference type="ChEBI" id="CHEBI:49883"/>
        <label>3</label>
    </ligand>
</feature>
<name>A0A4Z0BGN0_9BURK</name>
<keyword evidence="2 7" id="KW-0004">4Fe-4S</keyword>
<evidence type="ECO:0000256" key="4">
    <source>
        <dbReference type="ARBA" id="ARBA00022737"/>
    </source>
</evidence>
<dbReference type="AlphaFoldDB" id="A0A4Z0BGN0"/>
<protein>
    <submittedName>
        <fullName evidence="10">4Fe-4S dicluster domain-containing protein</fullName>
    </submittedName>
</protein>
<dbReference type="InterPro" id="IPR051555">
    <property type="entry name" value="FDH_Electron_Transfer_Unit"/>
</dbReference>
<keyword evidence="8" id="KW-1133">Transmembrane helix</keyword>
<feature type="binding site" evidence="7">
    <location>
        <position position="159"/>
    </location>
    <ligand>
        <name>[4Fe-4S] cluster</name>
        <dbReference type="ChEBI" id="CHEBI:49883"/>
        <label>1</label>
    </ligand>
</feature>
<dbReference type="GO" id="GO:0015944">
    <property type="term" value="P:formate oxidation"/>
    <property type="evidence" value="ECO:0007669"/>
    <property type="project" value="InterPro"/>
</dbReference>
<feature type="domain" description="4Fe-4S ferredoxin-type" evidence="9">
    <location>
        <begin position="5"/>
        <end position="36"/>
    </location>
</feature>
<feature type="binding site" evidence="7">
    <location>
        <position position="113"/>
    </location>
    <ligand>
        <name>[4Fe-4S] cluster</name>
        <dbReference type="ChEBI" id="CHEBI:49883"/>
        <label>4</label>
    </ligand>
</feature>
<comment type="cofactor">
    <cofactor evidence="7">
        <name>[4Fe-4S] cluster</name>
        <dbReference type="ChEBI" id="CHEBI:49883"/>
    </cofactor>
    <text evidence="7">Binds 4 [4Fe-4S] clusters per subunit.</text>
</comment>
<feature type="binding site" evidence="7">
    <location>
        <position position="123"/>
    </location>
    <ligand>
        <name>[4Fe-4S] cluster</name>
        <dbReference type="ChEBI" id="CHEBI:49883"/>
        <label>3</label>
    </ligand>
</feature>
<feature type="binding site" evidence="7">
    <location>
        <position position="89"/>
    </location>
    <ligand>
        <name>[4Fe-4S] cluster</name>
        <dbReference type="ChEBI" id="CHEBI:49883"/>
        <label>3</label>
    </ligand>
</feature>
<dbReference type="GO" id="GO:0030313">
    <property type="term" value="C:cell envelope"/>
    <property type="evidence" value="ECO:0007669"/>
    <property type="project" value="UniProtKB-SubCell"/>
</dbReference>
<dbReference type="Pfam" id="PF13247">
    <property type="entry name" value="Fer4_11"/>
    <property type="match status" value="1"/>
</dbReference>
<dbReference type="PANTHER" id="PTHR43545:SF4">
    <property type="entry name" value="IRON-SULFUR PROTEIN"/>
    <property type="match status" value="1"/>
</dbReference>
<accession>A0A4Z0BGN0</accession>
<dbReference type="PROSITE" id="PS51379">
    <property type="entry name" value="4FE4S_FER_2"/>
    <property type="match status" value="3"/>
</dbReference>
<evidence type="ECO:0000313" key="11">
    <source>
        <dbReference type="Proteomes" id="UP000297564"/>
    </source>
</evidence>
<dbReference type="OrthoDB" id="9779457at2"/>
<dbReference type="GO" id="GO:0045333">
    <property type="term" value="P:cellular respiration"/>
    <property type="evidence" value="ECO:0007669"/>
    <property type="project" value="InterPro"/>
</dbReference>
<proteinExistence type="predicted"/>
<evidence type="ECO:0000256" key="8">
    <source>
        <dbReference type="SAM" id="Phobius"/>
    </source>
</evidence>
<dbReference type="Proteomes" id="UP000297564">
    <property type="component" value="Unassembled WGS sequence"/>
</dbReference>
<dbReference type="SUPFAM" id="SSF54862">
    <property type="entry name" value="4Fe-4S ferredoxins"/>
    <property type="match status" value="1"/>
</dbReference>
<dbReference type="Gene3D" id="3.30.70.20">
    <property type="match status" value="2"/>
</dbReference>
<reference evidence="10 11" key="1">
    <citation type="submission" date="2019-03" db="EMBL/GenBank/DDBJ databases">
        <title>Ramlibacter rhizophilus CCTCC AB2015357, whole genome shotgun sequence.</title>
        <authorList>
            <person name="Zhang X."/>
            <person name="Feng G."/>
            <person name="Zhu H."/>
        </authorList>
    </citation>
    <scope>NUCLEOTIDE SEQUENCE [LARGE SCALE GENOMIC DNA]</scope>
    <source>
        <strain evidence="10 11">CCTCC AB2015357</strain>
    </source>
</reference>
<evidence type="ECO:0000259" key="9">
    <source>
        <dbReference type="PROSITE" id="PS51379"/>
    </source>
</evidence>
<feature type="binding site" evidence="7">
    <location>
        <position position="17"/>
    </location>
    <ligand>
        <name>[4Fe-4S] cluster</name>
        <dbReference type="ChEBI" id="CHEBI:49883"/>
        <label>1</label>
    </ligand>
</feature>
<organism evidence="10 11">
    <name type="scientific">Ramlibacter rhizophilus</name>
    <dbReference type="NCBI Taxonomy" id="1781167"/>
    <lineage>
        <taxon>Bacteria</taxon>
        <taxon>Pseudomonadati</taxon>
        <taxon>Pseudomonadota</taxon>
        <taxon>Betaproteobacteria</taxon>
        <taxon>Burkholderiales</taxon>
        <taxon>Comamonadaceae</taxon>
        <taxon>Ramlibacter</taxon>
    </lineage>
</organism>
<evidence type="ECO:0000256" key="7">
    <source>
        <dbReference type="PIRSR" id="PIRSR036298-50"/>
    </source>
</evidence>
<feature type="binding site" evidence="7">
    <location>
        <position position="93"/>
    </location>
    <ligand>
        <name>[4Fe-4S] cluster</name>
        <dbReference type="ChEBI" id="CHEBI:49883"/>
        <label>4</label>
    </ligand>
</feature>
<feature type="binding site" evidence="7">
    <location>
        <position position="119"/>
    </location>
    <ligand>
        <name>[4Fe-4S] cluster</name>
        <dbReference type="ChEBI" id="CHEBI:49883"/>
        <label>4</label>
    </ligand>
</feature>
<evidence type="ECO:0000256" key="1">
    <source>
        <dbReference type="ARBA" id="ARBA00004196"/>
    </source>
</evidence>
<keyword evidence="4" id="KW-0677">Repeat</keyword>
<dbReference type="InterPro" id="IPR017900">
    <property type="entry name" value="4Fe4S_Fe_S_CS"/>
</dbReference>
<dbReference type="PANTHER" id="PTHR43545">
    <property type="entry name" value="FORMATE DEHYDROGENASE, NITRATE-INDUCIBLE, IRON-SULFUR SUBUNIT"/>
    <property type="match status" value="1"/>
</dbReference>
<keyword evidence="8" id="KW-0812">Transmembrane</keyword>
<dbReference type="InterPro" id="IPR014603">
    <property type="entry name" value="Formate_DH_Fe-S_su"/>
</dbReference>
<dbReference type="GO" id="GO:0051539">
    <property type="term" value="F:4 iron, 4 sulfur cluster binding"/>
    <property type="evidence" value="ECO:0007669"/>
    <property type="project" value="UniProtKB-KW"/>
</dbReference>
<keyword evidence="5 7" id="KW-0408">Iron</keyword>
<feature type="binding site" evidence="7">
    <location>
        <position position="81"/>
    </location>
    <ligand>
        <name>[4Fe-4S] cluster</name>
        <dbReference type="ChEBI" id="CHEBI:49883"/>
        <label>3</label>
    </ligand>
</feature>
<feature type="binding site" evidence="7">
    <location>
        <position position="24"/>
    </location>
    <ligand>
        <name>[4Fe-4S] cluster</name>
        <dbReference type="ChEBI" id="CHEBI:49883"/>
        <label>2</label>
    </ligand>
</feature>
<feature type="binding site" evidence="7">
    <location>
        <position position="140"/>
    </location>
    <ligand>
        <name>[4Fe-4S] cluster</name>
        <dbReference type="ChEBI" id="CHEBI:49883"/>
        <label>2</label>
    </ligand>
</feature>
<dbReference type="InterPro" id="IPR017896">
    <property type="entry name" value="4Fe4S_Fe-S-bd"/>
</dbReference>
<dbReference type="EMBL" id="SMLL01000005">
    <property type="protein sequence ID" value="TFY98462.1"/>
    <property type="molecule type" value="Genomic_DNA"/>
</dbReference>
<keyword evidence="3 7" id="KW-0479">Metal-binding</keyword>